<comment type="caution">
    <text evidence="4">The sequence shown here is derived from an EMBL/GenBank/DDBJ whole genome shotgun (WGS) entry which is preliminary data.</text>
</comment>
<dbReference type="Pfam" id="PF00583">
    <property type="entry name" value="Acetyltransf_1"/>
    <property type="match status" value="1"/>
</dbReference>
<dbReference type="Gene3D" id="3.40.630.30">
    <property type="match status" value="1"/>
</dbReference>
<evidence type="ECO:0000313" key="5">
    <source>
        <dbReference type="Proteomes" id="UP000321058"/>
    </source>
</evidence>
<protein>
    <submittedName>
        <fullName evidence="4">GCN5 family N-acetyltransferase</fullName>
    </submittedName>
</protein>
<dbReference type="SUPFAM" id="SSF55729">
    <property type="entry name" value="Acyl-CoA N-acyltransferases (Nat)"/>
    <property type="match status" value="1"/>
</dbReference>
<reference evidence="4 5" key="1">
    <citation type="submission" date="2019-07" db="EMBL/GenBank/DDBJ databases">
        <title>Whole genome shotgun sequence of Reyranella soli NBRC 108950.</title>
        <authorList>
            <person name="Hosoyama A."/>
            <person name="Uohara A."/>
            <person name="Ohji S."/>
            <person name="Ichikawa N."/>
        </authorList>
    </citation>
    <scope>NUCLEOTIDE SEQUENCE [LARGE SCALE GENOMIC DNA]</scope>
    <source>
        <strain evidence="4 5">NBRC 108950</strain>
    </source>
</reference>
<accession>A0A512NN13</accession>
<sequence>MIRAARHQEIALLPLIENAADERYVRLGLRQVLTMPPAGVASLEQGRRDGRLWVAVSPLNRVVGFALMKFPGGTAWLDQLSVLDRWQGRGLGAALIDRTAERARELGHDTLYLSTYLGVPWNVPFYARRGFASVPRGEWPQAFRLQFMIENSHGHPPWRRTIMQRRV</sequence>
<evidence type="ECO:0000259" key="3">
    <source>
        <dbReference type="PROSITE" id="PS51186"/>
    </source>
</evidence>
<dbReference type="Proteomes" id="UP000321058">
    <property type="component" value="Unassembled WGS sequence"/>
</dbReference>
<evidence type="ECO:0000256" key="2">
    <source>
        <dbReference type="ARBA" id="ARBA00023315"/>
    </source>
</evidence>
<evidence type="ECO:0000256" key="1">
    <source>
        <dbReference type="ARBA" id="ARBA00022679"/>
    </source>
</evidence>
<gene>
    <name evidence="4" type="ORF">RSO01_75010</name>
</gene>
<dbReference type="AlphaFoldDB" id="A0A512NN13"/>
<keyword evidence="5" id="KW-1185">Reference proteome</keyword>
<dbReference type="OrthoDB" id="572496at2"/>
<dbReference type="InterPro" id="IPR016181">
    <property type="entry name" value="Acyl_CoA_acyltransferase"/>
</dbReference>
<keyword evidence="1 4" id="KW-0808">Transferase</keyword>
<keyword evidence="2" id="KW-0012">Acyltransferase</keyword>
<evidence type="ECO:0000313" key="4">
    <source>
        <dbReference type="EMBL" id="GEP60335.1"/>
    </source>
</evidence>
<organism evidence="4 5">
    <name type="scientific">Reyranella soli</name>
    <dbReference type="NCBI Taxonomy" id="1230389"/>
    <lineage>
        <taxon>Bacteria</taxon>
        <taxon>Pseudomonadati</taxon>
        <taxon>Pseudomonadota</taxon>
        <taxon>Alphaproteobacteria</taxon>
        <taxon>Hyphomicrobiales</taxon>
        <taxon>Reyranellaceae</taxon>
        <taxon>Reyranella</taxon>
    </lineage>
</organism>
<proteinExistence type="predicted"/>
<feature type="domain" description="N-acetyltransferase" evidence="3">
    <location>
        <begin position="1"/>
        <end position="150"/>
    </location>
</feature>
<dbReference type="InterPro" id="IPR000182">
    <property type="entry name" value="GNAT_dom"/>
</dbReference>
<dbReference type="GO" id="GO:0016747">
    <property type="term" value="F:acyltransferase activity, transferring groups other than amino-acyl groups"/>
    <property type="evidence" value="ECO:0007669"/>
    <property type="project" value="InterPro"/>
</dbReference>
<dbReference type="InterPro" id="IPR050832">
    <property type="entry name" value="Bact_Acetyltransf"/>
</dbReference>
<dbReference type="RefSeq" id="WP_147155683.1">
    <property type="nucleotide sequence ID" value="NZ_BKAJ01000158.1"/>
</dbReference>
<dbReference type="PANTHER" id="PTHR43877">
    <property type="entry name" value="AMINOALKYLPHOSPHONATE N-ACETYLTRANSFERASE-RELATED-RELATED"/>
    <property type="match status" value="1"/>
</dbReference>
<dbReference type="EMBL" id="BKAJ01000158">
    <property type="protein sequence ID" value="GEP60335.1"/>
    <property type="molecule type" value="Genomic_DNA"/>
</dbReference>
<dbReference type="CDD" id="cd04301">
    <property type="entry name" value="NAT_SF"/>
    <property type="match status" value="1"/>
</dbReference>
<name>A0A512NN13_9HYPH</name>
<dbReference type="PROSITE" id="PS51186">
    <property type="entry name" value="GNAT"/>
    <property type="match status" value="1"/>
</dbReference>